<name>A0A0G0PF04_9BACT</name>
<evidence type="ECO:0000313" key="6">
    <source>
        <dbReference type="EMBL" id="KKR23751.1"/>
    </source>
</evidence>
<dbReference type="GO" id="GO:0006308">
    <property type="term" value="P:DNA catabolic process"/>
    <property type="evidence" value="ECO:0007669"/>
    <property type="project" value="InterPro"/>
</dbReference>
<proteinExistence type="inferred from homology"/>
<evidence type="ECO:0000256" key="3">
    <source>
        <dbReference type="ARBA" id="ARBA00022722"/>
    </source>
</evidence>
<dbReference type="AlphaFoldDB" id="A0A0G0PF04"/>
<comment type="similarity">
    <text evidence="1">Belongs to the XseB family.</text>
</comment>
<evidence type="ECO:0000256" key="2">
    <source>
        <dbReference type="ARBA" id="ARBA00022490"/>
    </source>
</evidence>
<comment type="caution">
    <text evidence="6">The sequence shown here is derived from an EMBL/GenBank/DDBJ whole genome shotgun (WGS) entry which is preliminary data.</text>
</comment>
<protein>
    <submittedName>
        <fullName evidence="6">Uncharacterized protein</fullName>
    </submittedName>
</protein>
<evidence type="ECO:0000256" key="5">
    <source>
        <dbReference type="ARBA" id="ARBA00022839"/>
    </source>
</evidence>
<dbReference type="Pfam" id="PF02609">
    <property type="entry name" value="Exonuc_VII_S"/>
    <property type="match status" value="1"/>
</dbReference>
<dbReference type="GO" id="GO:0009318">
    <property type="term" value="C:exodeoxyribonuclease VII complex"/>
    <property type="evidence" value="ECO:0007669"/>
    <property type="project" value="InterPro"/>
</dbReference>
<keyword evidence="4" id="KW-0378">Hydrolase</keyword>
<dbReference type="Proteomes" id="UP000034764">
    <property type="component" value="Unassembled WGS sequence"/>
</dbReference>
<dbReference type="EMBL" id="LBXD01000008">
    <property type="protein sequence ID" value="KKR23751.1"/>
    <property type="molecule type" value="Genomic_DNA"/>
</dbReference>
<evidence type="ECO:0000256" key="1">
    <source>
        <dbReference type="ARBA" id="ARBA00009998"/>
    </source>
</evidence>
<dbReference type="SUPFAM" id="SSF116842">
    <property type="entry name" value="XseB-like"/>
    <property type="match status" value="1"/>
</dbReference>
<reference evidence="6 7" key="1">
    <citation type="journal article" date="2015" name="Nature">
        <title>rRNA introns, odd ribosomes, and small enigmatic genomes across a large radiation of phyla.</title>
        <authorList>
            <person name="Brown C.T."/>
            <person name="Hug L.A."/>
            <person name="Thomas B.C."/>
            <person name="Sharon I."/>
            <person name="Castelle C.J."/>
            <person name="Singh A."/>
            <person name="Wilkins M.J."/>
            <person name="Williams K.H."/>
            <person name="Banfield J.F."/>
        </authorList>
    </citation>
    <scope>NUCLEOTIDE SEQUENCE [LARGE SCALE GENOMIC DNA]</scope>
</reference>
<accession>A0A0G0PF04</accession>
<dbReference type="GO" id="GO:0008855">
    <property type="term" value="F:exodeoxyribonuclease VII activity"/>
    <property type="evidence" value="ECO:0007669"/>
    <property type="project" value="InterPro"/>
</dbReference>
<organism evidence="6 7">
    <name type="scientific">Candidatus Yanofskybacteria bacterium GW2011_GWD2_39_48</name>
    <dbReference type="NCBI Taxonomy" id="1619031"/>
    <lineage>
        <taxon>Bacteria</taxon>
        <taxon>Candidatus Yanofskyibacteriota</taxon>
    </lineage>
</organism>
<evidence type="ECO:0000256" key="4">
    <source>
        <dbReference type="ARBA" id="ARBA00022801"/>
    </source>
</evidence>
<evidence type="ECO:0000313" key="7">
    <source>
        <dbReference type="Proteomes" id="UP000034764"/>
    </source>
</evidence>
<keyword evidence="3" id="KW-0540">Nuclease</keyword>
<keyword evidence="5" id="KW-0269">Exonuclease</keyword>
<dbReference type="InterPro" id="IPR037004">
    <property type="entry name" value="Exonuc_VII_ssu_sf"/>
</dbReference>
<gene>
    <name evidence="6" type="ORF">UT53_C0008G0006</name>
</gene>
<dbReference type="Gene3D" id="1.10.287.1040">
    <property type="entry name" value="Exonuclease VII, small subunit"/>
    <property type="match status" value="1"/>
</dbReference>
<dbReference type="InterPro" id="IPR003761">
    <property type="entry name" value="Exonuc_VII_S"/>
</dbReference>
<sequence>MSDKKFNLKDSLHRLNEIVEWFEEQKEVDVEAGLEKVKEGAKLVKDCKVRLAEIENEFEKVKEEADKDSE</sequence>
<keyword evidence="2" id="KW-0963">Cytoplasm</keyword>